<reference evidence="1" key="1">
    <citation type="submission" date="2019-11" db="EMBL/GenBank/DDBJ databases">
        <authorList>
            <person name="Kojima H."/>
        </authorList>
    </citation>
    <scope>NUCLEOTIDE SEQUENCE</scope>
    <source>
        <strain evidence="1">H1576</strain>
    </source>
</reference>
<dbReference type="AlphaFoldDB" id="A0A975GCD6"/>
<protein>
    <submittedName>
        <fullName evidence="1">DUF1059 domain-containing protein</fullName>
    </submittedName>
</protein>
<name>A0A975GCD6_9BACT</name>
<proteinExistence type="predicted"/>
<dbReference type="KEGG" id="saqt:GJV85_03330"/>
<evidence type="ECO:0000313" key="1">
    <source>
        <dbReference type="EMBL" id="QSZ41183.1"/>
    </source>
</evidence>
<organism evidence="1 2">
    <name type="scientific">Sulfurimonas aquatica</name>
    <dbReference type="NCBI Taxonomy" id="2672570"/>
    <lineage>
        <taxon>Bacteria</taxon>
        <taxon>Pseudomonadati</taxon>
        <taxon>Campylobacterota</taxon>
        <taxon>Epsilonproteobacteria</taxon>
        <taxon>Campylobacterales</taxon>
        <taxon>Sulfurimonadaceae</taxon>
        <taxon>Sulfurimonas</taxon>
    </lineage>
</organism>
<evidence type="ECO:0000313" key="2">
    <source>
        <dbReference type="Proteomes" id="UP000671852"/>
    </source>
</evidence>
<reference evidence="1" key="2">
    <citation type="submission" date="2021-04" db="EMBL/GenBank/DDBJ databases">
        <title>Isolation and characterization of a novel species of the genus Sulfurimonas.</title>
        <authorList>
            <person name="Fukui M."/>
        </authorList>
    </citation>
    <scope>NUCLEOTIDE SEQUENCE</scope>
    <source>
        <strain evidence="1">H1576</strain>
    </source>
</reference>
<dbReference type="RefSeq" id="WP_207562454.1">
    <property type="nucleotide sequence ID" value="NZ_CP046072.1"/>
</dbReference>
<keyword evidence="2" id="KW-1185">Reference proteome</keyword>
<sequence>MKTMTCKQLGGSCDMKFEANTFEEMAELVKAHGMEMYMAQDSDHIEAMSKIQDLMVNPGDMEAWYEGKRREFESLPES</sequence>
<dbReference type="EMBL" id="CP046072">
    <property type="protein sequence ID" value="QSZ41183.1"/>
    <property type="molecule type" value="Genomic_DNA"/>
</dbReference>
<accession>A0A975GCD6</accession>
<gene>
    <name evidence="1" type="ORF">GJV85_03330</name>
</gene>
<dbReference type="Proteomes" id="UP000671852">
    <property type="component" value="Chromosome"/>
</dbReference>